<feature type="compositionally biased region" description="Basic residues" evidence="2">
    <location>
        <begin position="1"/>
        <end position="14"/>
    </location>
</feature>
<dbReference type="Pfam" id="PF04504">
    <property type="entry name" value="GeBP-like_DBD"/>
    <property type="match status" value="1"/>
</dbReference>
<dbReference type="Proteomes" id="UP000326939">
    <property type="component" value="Chromosome 6"/>
</dbReference>
<dbReference type="AlphaFoldDB" id="A0A5N5MFL0"/>
<accession>A0A5N5MFL0</accession>
<evidence type="ECO:0000313" key="5">
    <source>
        <dbReference type="Proteomes" id="UP000326939"/>
    </source>
</evidence>
<proteinExistence type="inferred from homology"/>
<evidence type="ECO:0000313" key="4">
    <source>
        <dbReference type="EMBL" id="KAB5552906.1"/>
    </source>
</evidence>
<organism evidence="4 5">
    <name type="scientific">Salix brachista</name>
    <dbReference type="NCBI Taxonomy" id="2182728"/>
    <lineage>
        <taxon>Eukaryota</taxon>
        <taxon>Viridiplantae</taxon>
        <taxon>Streptophyta</taxon>
        <taxon>Embryophyta</taxon>
        <taxon>Tracheophyta</taxon>
        <taxon>Spermatophyta</taxon>
        <taxon>Magnoliopsida</taxon>
        <taxon>eudicotyledons</taxon>
        <taxon>Gunneridae</taxon>
        <taxon>Pentapetalae</taxon>
        <taxon>rosids</taxon>
        <taxon>fabids</taxon>
        <taxon>Malpighiales</taxon>
        <taxon>Salicaceae</taxon>
        <taxon>Saliceae</taxon>
        <taxon>Salix</taxon>
    </lineage>
</organism>
<comment type="caution">
    <text evidence="4">The sequence shown here is derived from an EMBL/GenBank/DDBJ whole genome shotgun (WGS) entry which is preliminary data.</text>
</comment>
<dbReference type="PANTHER" id="PTHR31662:SF33">
    <property type="entry name" value="DNA-BINDING STOREKEEPER PROTEIN TRANSCRIPTIONAL REGULATOR-LIKE PROTEIN"/>
    <property type="match status" value="1"/>
</dbReference>
<evidence type="ECO:0000259" key="3">
    <source>
        <dbReference type="Pfam" id="PF04504"/>
    </source>
</evidence>
<dbReference type="EMBL" id="VDCV01000006">
    <property type="protein sequence ID" value="KAB5552906.1"/>
    <property type="molecule type" value="Genomic_DNA"/>
</dbReference>
<dbReference type="GO" id="GO:0005634">
    <property type="term" value="C:nucleus"/>
    <property type="evidence" value="ECO:0007669"/>
    <property type="project" value="TreeGrafter"/>
</dbReference>
<comment type="similarity">
    <text evidence="1">Belongs to the GeBP family.</text>
</comment>
<feature type="compositionally biased region" description="Basic and acidic residues" evidence="2">
    <location>
        <begin position="15"/>
        <end position="26"/>
    </location>
</feature>
<feature type="domain" description="Glabrous enhancer-binding protein-like DBD" evidence="3">
    <location>
        <begin position="37"/>
        <end position="129"/>
    </location>
</feature>
<name>A0A5N5MFL0_9ROSI</name>
<sequence length="227" mass="26929">MEKKTTTKKSKELKRKVDTKQKRKEPLQCNPDKSVSFQRLWSFEDEIVLLKGIKIFEKVEIPPGKEKQKADLFFKFIKDDIHFNVSKIQLNSKISKLKDMFVKNMIKNRCTFDNPDKQNLYDLLKLIWKEKAEGSNEVIAKEVKVSDNDEAITKKLNALESYFEMDDKETEMKKYFVTGLTLLEGSGKKEMIEKYWQWFLCKKNLVGKQNGIIRKYYNLMMSAYKTY</sequence>
<evidence type="ECO:0000256" key="1">
    <source>
        <dbReference type="ARBA" id="ARBA00010820"/>
    </source>
</evidence>
<feature type="region of interest" description="Disordered" evidence="2">
    <location>
        <begin position="1"/>
        <end position="28"/>
    </location>
</feature>
<reference evidence="5" key="1">
    <citation type="journal article" date="2019" name="Gigascience">
        <title>De novo genome assembly of the endangered Acer yangbiense, a plant species with extremely small populations endemic to Yunnan Province, China.</title>
        <authorList>
            <person name="Yang J."/>
            <person name="Wariss H.M."/>
            <person name="Tao L."/>
            <person name="Zhang R."/>
            <person name="Yun Q."/>
            <person name="Hollingsworth P."/>
            <person name="Dao Z."/>
            <person name="Luo G."/>
            <person name="Guo H."/>
            <person name="Ma Y."/>
            <person name="Sun W."/>
        </authorList>
    </citation>
    <scope>NUCLEOTIDE SEQUENCE [LARGE SCALE GENOMIC DNA]</scope>
    <source>
        <strain evidence="5">cv. br00</strain>
    </source>
</reference>
<gene>
    <name evidence="4" type="ORF">DKX38_010217</name>
</gene>
<dbReference type="GO" id="GO:0006355">
    <property type="term" value="P:regulation of DNA-templated transcription"/>
    <property type="evidence" value="ECO:0007669"/>
    <property type="project" value="InterPro"/>
</dbReference>
<protein>
    <recommendedName>
        <fullName evidence="3">Glabrous enhancer-binding protein-like DBD domain-containing protein</fullName>
    </recommendedName>
</protein>
<dbReference type="InterPro" id="IPR007592">
    <property type="entry name" value="GEBP"/>
</dbReference>
<dbReference type="InterPro" id="IPR053932">
    <property type="entry name" value="GeBP-like_DBD"/>
</dbReference>
<evidence type="ECO:0000256" key="2">
    <source>
        <dbReference type="SAM" id="MobiDB-lite"/>
    </source>
</evidence>
<dbReference type="PANTHER" id="PTHR31662">
    <property type="entry name" value="BNAANNG10740D PROTEIN-RELATED"/>
    <property type="match status" value="1"/>
</dbReference>
<keyword evidence="5" id="KW-1185">Reference proteome</keyword>